<keyword evidence="1" id="KW-0812">Transmembrane</keyword>
<organism evidence="2 3">
    <name type="scientific">Dokdonella fugitiva</name>
    <dbReference type="NCBI Taxonomy" id="328517"/>
    <lineage>
        <taxon>Bacteria</taxon>
        <taxon>Pseudomonadati</taxon>
        <taxon>Pseudomonadota</taxon>
        <taxon>Gammaproteobacteria</taxon>
        <taxon>Lysobacterales</taxon>
        <taxon>Rhodanobacteraceae</taxon>
        <taxon>Dokdonella</taxon>
    </lineage>
</organism>
<proteinExistence type="predicted"/>
<reference evidence="2 3" key="1">
    <citation type="journal article" date="2015" name="Stand. Genomic Sci.">
        <title>Genomic Encyclopedia of Bacterial and Archaeal Type Strains, Phase III: the genomes of soil and plant-associated and newly described type strains.</title>
        <authorList>
            <person name="Whitman W.B."/>
            <person name="Woyke T."/>
            <person name="Klenk H.P."/>
            <person name="Zhou Y."/>
            <person name="Lilburn T.G."/>
            <person name="Beck B.J."/>
            <person name="De Vos P."/>
            <person name="Vandamme P."/>
            <person name="Eisen J.A."/>
            <person name="Garrity G."/>
            <person name="Hugenholtz P."/>
            <person name="Kyrpides N.C."/>
        </authorList>
    </citation>
    <scope>NUCLEOTIDE SEQUENCE [LARGE SCALE GENOMIC DNA]</scope>
    <source>
        <strain evidence="2 3">A3</strain>
    </source>
</reference>
<evidence type="ECO:0000256" key="1">
    <source>
        <dbReference type="SAM" id="Phobius"/>
    </source>
</evidence>
<accession>A0A4R2IFA4</accession>
<evidence type="ECO:0000313" key="3">
    <source>
        <dbReference type="Proteomes" id="UP000294862"/>
    </source>
</evidence>
<keyword evidence="1" id="KW-0472">Membrane</keyword>
<dbReference type="Proteomes" id="UP000294862">
    <property type="component" value="Unassembled WGS sequence"/>
</dbReference>
<name>A0A4R2IFA4_9GAMM</name>
<dbReference type="EMBL" id="SLWQ01000001">
    <property type="protein sequence ID" value="TCO43401.1"/>
    <property type="molecule type" value="Genomic_DNA"/>
</dbReference>
<keyword evidence="3" id="KW-1185">Reference proteome</keyword>
<protein>
    <submittedName>
        <fullName evidence="2">Uncharacterized protein</fullName>
    </submittedName>
</protein>
<gene>
    <name evidence="2" type="ORF">EV148_101825</name>
</gene>
<dbReference type="RefSeq" id="WP_131993808.1">
    <property type="nucleotide sequence ID" value="NZ_SLWQ01000001.1"/>
</dbReference>
<dbReference type="OrthoDB" id="5959671at2"/>
<evidence type="ECO:0000313" key="2">
    <source>
        <dbReference type="EMBL" id="TCO43401.1"/>
    </source>
</evidence>
<feature type="transmembrane region" description="Helical" evidence="1">
    <location>
        <begin position="44"/>
        <end position="63"/>
    </location>
</feature>
<comment type="caution">
    <text evidence="2">The sequence shown here is derived from an EMBL/GenBank/DDBJ whole genome shotgun (WGS) entry which is preliminary data.</text>
</comment>
<keyword evidence="1" id="KW-1133">Transmembrane helix</keyword>
<dbReference type="AlphaFoldDB" id="A0A4R2IFA4"/>
<sequence length="158" mass="16983">MRHEGATVRRFDPRQLPEFTPDPALWTRIAAAQQRRMARRRWRTAVVGTAIAASLAAALLVGGRSAVAPAGSPAPTTAMQDESRALEGEWHRLVGAQAAALGSTRLRAIDAELQSAYDRGAGADELEALWQQRNRALRGLIASVQDGAYGRASSITQL</sequence>